<name>A0A1H9CMU7_9GAMM</name>
<protein>
    <recommendedName>
        <fullName evidence="4">Beta/Gamma crystallin</fullName>
    </recommendedName>
</protein>
<evidence type="ECO:0000256" key="1">
    <source>
        <dbReference type="SAM" id="SignalP"/>
    </source>
</evidence>
<keyword evidence="1" id="KW-0732">Signal</keyword>
<evidence type="ECO:0000313" key="3">
    <source>
        <dbReference type="Proteomes" id="UP000199233"/>
    </source>
</evidence>
<evidence type="ECO:0008006" key="4">
    <source>
        <dbReference type="Google" id="ProtNLM"/>
    </source>
</evidence>
<dbReference type="EMBL" id="FOFS01000003">
    <property type="protein sequence ID" value="SEQ01938.1"/>
    <property type="molecule type" value="Genomic_DNA"/>
</dbReference>
<evidence type="ECO:0000313" key="2">
    <source>
        <dbReference type="EMBL" id="SEQ01938.1"/>
    </source>
</evidence>
<dbReference type="AlphaFoldDB" id="A0A1H9CMU7"/>
<dbReference type="OrthoDB" id="7060180at2"/>
<dbReference type="RefSeq" id="WP_143068843.1">
    <property type="nucleotide sequence ID" value="NZ_FOFS01000003.1"/>
</dbReference>
<gene>
    <name evidence="2" type="ORF">SAMN04488038_10393</name>
</gene>
<organism evidence="2 3">
    <name type="scientific">Solimonas aquatica</name>
    <dbReference type="NCBI Taxonomy" id="489703"/>
    <lineage>
        <taxon>Bacteria</taxon>
        <taxon>Pseudomonadati</taxon>
        <taxon>Pseudomonadota</taxon>
        <taxon>Gammaproteobacteria</taxon>
        <taxon>Nevskiales</taxon>
        <taxon>Nevskiaceae</taxon>
        <taxon>Solimonas</taxon>
    </lineage>
</organism>
<dbReference type="Proteomes" id="UP000199233">
    <property type="component" value="Unassembled WGS sequence"/>
</dbReference>
<accession>A0A1H9CMU7</accession>
<proteinExistence type="predicted"/>
<keyword evidence="3" id="KW-1185">Reference proteome</keyword>
<feature type="chain" id="PRO_5011675010" description="Beta/Gamma crystallin" evidence="1">
    <location>
        <begin position="22"/>
        <end position="237"/>
    </location>
</feature>
<feature type="signal peptide" evidence="1">
    <location>
        <begin position="1"/>
        <end position="21"/>
    </location>
</feature>
<sequence length="237" mass="25969">MFRLQTAFAVLALAATMSSHAAANTALCKLFAKQQWSEQGTQTLDDCLRLIDGQSVDRNAENALRFGSWGDTLLAADLSVYYRSENGGADWIAIGAKNHSIDPATMSSRAPPPAPTPRPRPAPVAYVAPTQPVPLVMPTAADVAAASARDAGEVDAYTSLGVAKEQRNRCELMVQQLWRVQPESSLEDCARTMEYRGSYDRNGQLRAYWGSVYLTADPKSIYVSKNGSNWVRLRERK</sequence>
<reference evidence="2 3" key="1">
    <citation type="submission" date="2016-10" db="EMBL/GenBank/DDBJ databases">
        <authorList>
            <person name="de Groot N.N."/>
        </authorList>
    </citation>
    <scope>NUCLEOTIDE SEQUENCE [LARGE SCALE GENOMIC DNA]</scope>
    <source>
        <strain evidence="2 3">DSM 25927</strain>
    </source>
</reference>